<evidence type="ECO:0000313" key="2">
    <source>
        <dbReference type="Proteomes" id="UP000270094"/>
    </source>
</evidence>
<dbReference type="EMBL" id="UYYB01028267">
    <property type="protein sequence ID" value="VDM72988.1"/>
    <property type="molecule type" value="Genomic_DNA"/>
</dbReference>
<reference evidence="1 2" key="1">
    <citation type="submission" date="2018-11" db="EMBL/GenBank/DDBJ databases">
        <authorList>
            <consortium name="Pathogen Informatics"/>
        </authorList>
    </citation>
    <scope>NUCLEOTIDE SEQUENCE [LARGE SCALE GENOMIC DNA]</scope>
</reference>
<keyword evidence="2" id="KW-1185">Reference proteome</keyword>
<accession>A0A3P7L168</accession>
<gene>
    <name evidence="1" type="ORF">SVUK_LOCUS7986</name>
</gene>
<dbReference type="AlphaFoldDB" id="A0A3P7L168"/>
<name>A0A3P7L168_STRVU</name>
<proteinExistence type="predicted"/>
<evidence type="ECO:0000313" key="1">
    <source>
        <dbReference type="EMBL" id="VDM72988.1"/>
    </source>
</evidence>
<organism evidence="1 2">
    <name type="scientific">Strongylus vulgaris</name>
    <name type="common">Blood worm</name>
    <dbReference type="NCBI Taxonomy" id="40348"/>
    <lineage>
        <taxon>Eukaryota</taxon>
        <taxon>Metazoa</taxon>
        <taxon>Ecdysozoa</taxon>
        <taxon>Nematoda</taxon>
        <taxon>Chromadorea</taxon>
        <taxon>Rhabditida</taxon>
        <taxon>Rhabditina</taxon>
        <taxon>Rhabditomorpha</taxon>
        <taxon>Strongyloidea</taxon>
        <taxon>Strongylidae</taxon>
        <taxon>Strongylus</taxon>
    </lineage>
</organism>
<protein>
    <submittedName>
        <fullName evidence="1">Uncharacterized protein</fullName>
    </submittedName>
</protein>
<dbReference type="Proteomes" id="UP000270094">
    <property type="component" value="Unassembled WGS sequence"/>
</dbReference>
<sequence>MFVLFFQVPSDLYADSIEEDLRIVGKFIDQVGFILNSLPLLNPDVALKDVRGILRSSRSFGRIQEIVTELNTLVDLTISSAMLHGLKAIAKVSASN</sequence>